<comment type="caution">
    <text evidence="1">The sequence shown here is derived from an EMBL/GenBank/DDBJ whole genome shotgun (WGS) entry which is preliminary data.</text>
</comment>
<dbReference type="AlphaFoldDB" id="A0A0P8ZWR0"/>
<proteinExistence type="predicted"/>
<name>A0A0P8ZWR0_PSEFL</name>
<reference evidence="1 2" key="1">
    <citation type="submission" date="2015-09" db="EMBL/GenBank/DDBJ databases">
        <authorList>
            <person name="Jackson K.R."/>
            <person name="Lunt B.L."/>
            <person name="Fisher J.N.B."/>
            <person name="Gardner A.V."/>
            <person name="Bailey M.E."/>
            <person name="Deus L.M."/>
            <person name="Earl A.S."/>
            <person name="Gibby P.D."/>
            <person name="Hartmann K.A."/>
            <person name="Liu J.E."/>
            <person name="Manci A.M."/>
            <person name="Nielsen D.A."/>
            <person name="Solomon M.B."/>
            <person name="Breakwell D.P."/>
            <person name="Burnett S.H."/>
            <person name="Grose J.H."/>
        </authorList>
    </citation>
    <scope>NUCLEOTIDE SEQUENCE [LARGE SCALE GENOMIC DNA]</scope>
    <source>
        <strain evidence="1 2">S613</strain>
    </source>
</reference>
<evidence type="ECO:0000313" key="2">
    <source>
        <dbReference type="Proteomes" id="UP000050349"/>
    </source>
</evidence>
<evidence type="ECO:0000313" key="1">
    <source>
        <dbReference type="EMBL" id="KPU62154.1"/>
    </source>
</evidence>
<dbReference type="Proteomes" id="UP000050349">
    <property type="component" value="Unassembled WGS sequence"/>
</dbReference>
<dbReference type="EMBL" id="LJXB01000028">
    <property type="protein sequence ID" value="KPU62154.1"/>
    <property type="molecule type" value="Genomic_DNA"/>
</dbReference>
<sequence length="97" mass="10841">MRNAEVVQAEREIPDRLAHAGFVERGVFGPQNFVNWRTLVDENQTQDLVDGSGLRNRQSGCAAMWWVSGRASMQVETMGWSLVALKVEPKGIRKGGR</sequence>
<organism evidence="1 2">
    <name type="scientific">Pseudomonas fluorescens</name>
    <dbReference type="NCBI Taxonomy" id="294"/>
    <lineage>
        <taxon>Bacteria</taxon>
        <taxon>Pseudomonadati</taxon>
        <taxon>Pseudomonadota</taxon>
        <taxon>Gammaproteobacteria</taxon>
        <taxon>Pseudomonadales</taxon>
        <taxon>Pseudomonadaceae</taxon>
        <taxon>Pseudomonas</taxon>
    </lineage>
</organism>
<accession>A0A0P8ZWR0</accession>
<protein>
    <submittedName>
        <fullName evidence="1">Uncharacterized protein</fullName>
    </submittedName>
</protein>
<gene>
    <name evidence="1" type="ORF">AN403_6203</name>
</gene>
<dbReference type="PATRIC" id="fig|294.162.peg.51"/>